<proteinExistence type="predicted"/>
<feature type="domain" description="Amidohydrolase-related" evidence="1">
    <location>
        <begin position="220"/>
        <end position="365"/>
    </location>
</feature>
<evidence type="ECO:0000313" key="3">
    <source>
        <dbReference type="Proteomes" id="UP000035481"/>
    </source>
</evidence>
<dbReference type="EMBL" id="JPLA01000004">
    <property type="protein sequence ID" value="KLD65737.1"/>
    <property type="molecule type" value="Genomic_DNA"/>
</dbReference>
<dbReference type="Gene3D" id="2.30.40.10">
    <property type="entry name" value="Urease, subunit C, domain 1"/>
    <property type="match status" value="2"/>
</dbReference>
<dbReference type="PATRIC" id="fig|1440762.4.peg.2448"/>
<dbReference type="NCBIfam" id="NF011990">
    <property type="entry name" value="PRK15446.2-6"/>
    <property type="match status" value="1"/>
</dbReference>
<dbReference type="InterPro" id="IPR051781">
    <property type="entry name" value="Metallo-dep_Hydrolase"/>
</dbReference>
<dbReference type="STRING" id="1440762.Y882_02165"/>
<dbReference type="PANTHER" id="PTHR43135">
    <property type="entry name" value="ALPHA-D-RIBOSE 1-METHYLPHOSPHONATE 5-TRIPHOSPHATE DIPHOSPHATASE"/>
    <property type="match status" value="1"/>
</dbReference>
<dbReference type="AlphaFoldDB" id="A0A0G9HDE7"/>
<dbReference type="GO" id="GO:0019700">
    <property type="term" value="P:organic phosphonate catabolic process"/>
    <property type="evidence" value="ECO:0007669"/>
    <property type="project" value="InterPro"/>
</dbReference>
<name>A0A0G9HDE7_9GAMM</name>
<dbReference type="Proteomes" id="UP000035481">
    <property type="component" value="Unassembled WGS sequence"/>
</dbReference>
<dbReference type="PIRSF" id="PIRSF038971">
    <property type="entry name" value="PhnM"/>
    <property type="match status" value="1"/>
</dbReference>
<dbReference type="NCBIfam" id="TIGR02318">
    <property type="entry name" value="phosphono_phnM"/>
    <property type="match status" value="1"/>
</dbReference>
<dbReference type="GO" id="GO:0016810">
    <property type="term" value="F:hydrolase activity, acting on carbon-nitrogen (but not peptide) bonds"/>
    <property type="evidence" value="ECO:0007669"/>
    <property type="project" value="InterPro"/>
</dbReference>
<accession>A0A0G9HDE7</accession>
<evidence type="ECO:0000313" key="2">
    <source>
        <dbReference type="EMBL" id="KLD65737.1"/>
    </source>
</evidence>
<dbReference type="SUPFAM" id="SSF51556">
    <property type="entry name" value="Metallo-dependent hydrolases"/>
    <property type="match status" value="1"/>
</dbReference>
<protein>
    <submittedName>
        <fullName evidence="2">Phosphonate metabolism protein PhnM</fullName>
    </submittedName>
</protein>
<dbReference type="PANTHER" id="PTHR43135:SF3">
    <property type="entry name" value="ALPHA-D-RIBOSE 1-METHYLPHOSPHONATE 5-TRIPHOSPHATE DIPHOSPHATASE"/>
    <property type="match status" value="1"/>
</dbReference>
<reference evidence="2 3" key="1">
    <citation type="journal article" date="2015" name="Antonie Van Leeuwenhoek">
        <title>A phylogenomic and molecular marker based taxonomic framework for the order Xanthomonadales: proposal to transfer the families Algiphilaceae and Solimonadaceae to the order Nevskiales ord. nov. and to create a new family within the order Xanthomonadales, the family Rhodanobacteraceae fam. nov., containing the genus Rhodanobacter and its closest relatives.</title>
        <authorList>
            <person name="Naushad S."/>
            <person name="Adeolu M."/>
            <person name="Wong S."/>
            <person name="Sohail M."/>
            <person name="Schellhorn H.E."/>
            <person name="Gupta R.S."/>
        </authorList>
    </citation>
    <scope>NUCLEOTIDE SEQUENCE [LARGE SCALE GENOMIC DNA]</scope>
    <source>
        <strain evidence="2 3">DSM 16301</strain>
    </source>
</reference>
<dbReference type="NCBIfam" id="NF011984">
    <property type="entry name" value="PRK15446.1-5"/>
    <property type="match status" value="1"/>
</dbReference>
<dbReference type="InterPro" id="IPR032466">
    <property type="entry name" value="Metal_Hydrolase"/>
</dbReference>
<dbReference type="InterPro" id="IPR012696">
    <property type="entry name" value="PhnM"/>
</dbReference>
<evidence type="ECO:0000259" key="1">
    <source>
        <dbReference type="Pfam" id="PF01979"/>
    </source>
</evidence>
<sequence length="385" mass="42078">MTSREGRSWRIARARLVLGDRVAVGGAVIEGEHIQQLFPGEACPHDAIDFEGDFLLPGLLELHTDNLEKHLLPRAGAAWPALPAMLAHDAQLVAAGITTVLDAMSLGDLEEDGGRIDTLKRALAALDETRSHGLLRCEHYLHLRCELSWPGLLALAEPLVARKDLRLLSLMDHTPGQRQYHDVRQYRTYYSRSGITWSDEEFTAVLEQRRQQQSLHRDLQLDGVMTLARRHGVLVASHDDTDLEHVEEAVRLGARICEFPTTLAAARAAREHGLTIVAGASNLVRGGSHAGNVAAMALARAGCLDVLSSDYMPTSLLPGAFILHQQAGWALPDAIATVTTAPAAALGFDDRGRLAEGLRADLLRVCMHKHEPVVRSAWVAGRQRL</sequence>
<organism evidence="2 3">
    <name type="scientific">Dyella japonica DSM 16301</name>
    <dbReference type="NCBI Taxonomy" id="1440762"/>
    <lineage>
        <taxon>Bacteria</taxon>
        <taxon>Pseudomonadati</taxon>
        <taxon>Pseudomonadota</taxon>
        <taxon>Gammaproteobacteria</taxon>
        <taxon>Lysobacterales</taxon>
        <taxon>Rhodanobacteraceae</taxon>
        <taxon>Dyella</taxon>
    </lineage>
</organism>
<comment type="caution">
    <text evidence="2">The sequence shown here is derived from an EMBL/GenBank/DDBJ whole genome shotgun (WGS) entry which is preliminary data.</text>
</comment>
<dbReference type="OrthoDB" id="9785413at2"/>
<dbReference type="Gene3D" id="3.20.20.140">
    <property type="entry name" value="Metal-dependent hydrolases"/>
    <property type="match status" value="2"/>
</dbReference>
<dbReference type="NCBIfam" id="NF011987">
    <property type="entry name" value="PRK15446.2-3"/>
    <property type="match status" value="1"/>
</dbReference>
<dbReference type="InterPro" id="IPR006680">
    <property type="entry name" value="Amidohydro-rel"/>
</dbReference>
<dbReference type="SUPFAM" id="SSF51338">
    <property type="entry name" value="Composite domain of metallo-dependent hydrolases"/>
    <property type="match status" value="1"/>
</dbReference>
<dbReference type="RefSeq" id="WP_046970220.1">
    <property type="nucleotide sequence ID" value="NZ_JPLA01000004.1"/>
</dbReference>
<dbReference type="Pfam" id="PF01979">
    <property type="entry name" value="Amidohydro_1"/>
    <property type="match status" value="1"/>
</dbReference>
<dbReference type="InterPro" id="IPR011059">
    <property type="entry name" value="Metal-dep_hydrolase_composite"/>
</dbReference>
<gene>
    <name evidence="2" type="ORF">Y882_02165</name>
</gene>